<comment type="pathway">
    <text evidence="6">Amino-acid biosynthesis; L-tryptophan biosynthesis; L-tryptophan from chorismate: step 4/5.</text>
</comment>
<evidence type="ECO:0000256" key="9">
    <source>
        <dbReference type="ARBA" id="ARBA00009562"/>
    </source>
</evidence>
<evidence type="ECO:0000256" key="11">
    <source>
        <dbReference type="ARBA" id="ARBA00012362"/>
    </source>
</evidence>
<evidence type="ECO:0000256" key="7">
    <source>
        <dbReference type="ARBA" id="ARBA00004873"/>
    </source>
</evidence>
<comment type="pathway">
    <text evidence="5">Amino-acid biosynthesis; L-tryptophan biosynthesis; L-tryptophan from chorismate: step 3/5.</text>
</comment>
<evidence type="ECO:0000256" key="6">
    <source>
        <dbReference type="ARBA" id="ARBA00004696"/>
    </source>
</evidence>
<evidence type="ECO:0000256" key="4">
    <source>
        <dbReference type="ARBA" id="ARBA00003272"/>
    </source>
</evidence>
<evidence type="ECO:0000256" key="17">
    <source>
        <dbReference type="ARBA" id="ARBA00022909"/>
    </source>
</evidence>
<keyword evidence="14" id="KW-0028">Amino-acid biosynthesis</keyword>
<evidence type="ECO:0000313" key="31">
    <source>
        <dbReference type="Proteomes" id="UP000317494"/>
    </source>
</evidence>
<evidence type="ECO:0000256" key="19">
    <source>
        <dbReference type="ARBA" id="ARBA00023141"/>
    </source>
</evidence>
<feature type="region of interest" description="Disordered" evidence="27">
    <location>
        <begin position="1851"/>
        <end position="1904"/>
    </location>
</feature>
<dbReference type="GO" id="GO:0043565">
    <property type="term" value="F:sequence-specific DNA binding"/>
    <property type="evidence" value="ECO:0007669"/>
    <property type="project" value="InterPro"/>
</dbReference>
<keyword evidence="18" id="KW-0315">Glutamine amidotransferase</keyword>
<dbReference type="InterPro" id="IPR035965">
    <property type="entry name" value="PAS-like_dom_sf"/>
</dbReference>
<dbReference type="InterPro" id="IPR011060">
    <property type="entry name" value="RibuloseP-bd_barrel"/>
</dbReference>
<dbReference type="PANTHER" id="PTHR11236:SF9">
    <property type="entry name" value="ANTHRANILATE SYNTHASE COMPONENT 1"/>
    <property type="match status" value="1"/>
</dbReference>
<dbReference type="PROSITE" id="PS00344">
    <property type="entry name" value="GATA_ZN_FINGER_1"/>
    <property type="match status" value="1"/>
</dbReference>
<feature type="compositionally biased region" description="Polar residues" evidence="27">
    <location>
        <begin position="1794"/>
        <end position="1803"/>
    </location>
</feature>
<keyword evidence="15" id="KW-0210">Decarboxylase</keyword>
<comment type="pathway">
    <text evidence="7">Amino-acid biosynthesis; L-tryptophan biosynthesis; L-tryptophan from chorismate: step 1/5.</text>
</comment>
<evidence type="ECO:0000256" key="12">
    <source>
        <dbReference type="ARBA" id="ARBA00012572"/>
    </source>
</evidence>
<feature type="region of interest" description="Disordered" evidence="27">
    <location>
        <begin position="1774"/>
        <end position="1813"/>
    </location>
</feature>
<dbReference type="InterPro" id="IPR013798">
    <property type="entry name" value="Indole-3-glycerol_P_synth_dom"/>
</dbReference>
<evidence type="ECO:0000259" key="28">
    <source>
        <dbReference type="PROSITE" id="PS50112"/>
    </source>
</evidence>
<dbReference type="UniPathway" id="UPA00035">
    <property type="reaction ID" value="UER00040"/>
</dbReference>
<sequence>MDSDITTHPMLTQPSLSLVKQILDTPHNSTEIPNLIPIHQEISADLLTPVSAYLKLSNGCSRPHSFLFESVASGEKIGRYSFLGVNPHKIIQTADTLPISGDPLVHLDKEFNAIKYFKTSALPEFTGGAVGYISYDCIRYFEPKTAKTTLRDTLNIPDAIFMIFDTIVIFDHLHHLVKVVSHVKLGPLFGDRNLEAEYARAAAEISQLVHMLQAEPVPLPQQPPIVSADPVSNIGKAGYEDFVKKLKHHILDGDIIQAVPSQRISKPTTLHPFNAYRTLRSVNPSPYMFYVDCKDFHLVGASPELLVSVDTSRKVTNHPIAGTVRRGTSPDEDDALALQLLSDQKERAEHIQLVDLGRNDVNRVCDPKTVKVDSLMHIERFSHVMHIVSHVSGTLRDDKTPFDAFRSIFPAGTVSGAPKVRAMELIYELERDHRAIYAGAVGHFDYAGGLDTCIAIRTMLFKDGVAYLQAGGGIVHDSDPKAEFQETLHKLNSNVMSLAAAEAYYSNQSSLASNPSHNDSTKVKPTLANLVPNAPPTLNSETKTHVTTSQDATTVRPISTTTTITTTTESAISSSSIANLTDSSTATSGQLYPSTTLLIDNYDSFTWNVYQRLCELGANVVVLRNDQVTVEECLALNPRNVVISPGPGTPRDAGVSNDVILAFAGKVPVLGVCLGAQCMYELYGGEVTYAGETVHGKTSAVTHDGLGLYKGVPQRIQCTRYHSLAASPSTLPECLAVTSFTDSGVIMGVRHNKYVMEGVQFHPESITSEYGRMLFRNFLAWEGATWDELVYRDDLVPITLPEDGSDVGHGRDAVGGGGGGGGVAGPPCTNRFGGGVKIHSAAHDAIAPSINIAAVNGSSITPIVISSTTRDIQPQSVFPSFKQASILETISRRRLVDASQDKLVPGKSQGDISQSIELGLAPPLIDFYQRILSSSKPPHVVAVMAEIKRSSPSKGNIDSSAHAAKQALVYAKAGAAVISVLTEPRWFKGSLDDLRLARTALNLVPNRPAILRKEFVVDEYQIYEGRLAGADSVLLIVAILNDQQLSSLMSTSRMLGMEPLVEVANAEEMERAIKAGAKVIGVNNRDLHTFNVDPSRTSTLASMVPPSVILVALSGISSRTDVEPYIAAGARAVLVGEALMRSGKPGDLIASLSGHMSRIQLPKHAKICGLTRPEDAILAAKNGASFLGIVLAPSARQQSPEQAAELVKSVHEGLGWSDESLATHLLSLLPRAHSMNDPIQGLELGYKVLSNGPRPLFVGVFQDQSLGFITAAVTRARLDVVQLHGDEPDSIIPSIPAPVIRVIHVGPGGNGEDVEEKVISAVVHGAAAVLLDAAITAPAPAPAAQCRTVAKGGAGQVFDWSVASHVAGQNMYIMLAGGLTSENVGRASLLGRYVWCVDTSSGVESGMKGVKEDDKIRSFLKAILAGQKLNDVQAYHHVRTQLPALGEHCRPDELSGRCNHLSTIQPVPAARPASMAHVANLSPKCLFADASTTPSSNPRRPSSPSSNSNHPPPQHYHHDHLSDLDHDSDADPITDSWTLSSNPNTSLPGLLSNTASCSTDSASDDSVLAVRANLSRHVYSVMSHFTSNKEGYHRLLTELDDHLYVLNPAAVILFASPSVTKCLQKDPTELIGTNLADHLHLDDVPTAQKHLNQCVNAKAEVLFYSRFFRKDHVSPLLLEVKARPYVDDQGIVRFIIASAREYKSRGTLSVDSIIELRIENLRLRRLLELALHEQGLDPRAHPLLQDVASEPSPAFDAPEIDFVKVNLGPVDAAMNATGNSGTSSSGTPQTSLTAPVSNISNPGPNIPQRQPQQSYMQQIPYHFHAQQEQGRPTLPGGYATQISMLPSIHQHHPLPFHSYPGQKLPPPMPPTTQSLPTSNSGNTALKRNVETPADAKKKAKMSTNPPHELFCRQCGTTSSPEWRKGPEGPKTLCNACGLSYSKKMRKEGLVFEYWWLAHRCQGTSTVFNSIYLSVRIQTAGQ</sequence>
<dbReference type="NCBIfam" id="TIGR00566">
    <property type="entry name" value="trpG_papA"/>
    <property type="match status" value="1"/>
</dbReference>
<keyword evidence="22" id="KW-0511">Multifunctional enzyme</keyword>
<dbReference type="GO" id="GO:0004425">
    <property type="term" value="F:indole-3-glycerol-phosphate synthase activity"/>
    <property type="evidence" value="ECO:0007669"/>
    <property type="project" value="UniProtKB-EC"/>
</dbReference>
<dbReference type="SUPFAM" id="SSF52317">
    <property type="entry name" value="Class I glutamine amidotransferase-like"/>
    <property type="match status" value="1"/>
</dbReference>
<dbReference type="InterPro" id="IPR017926">
    <property type="entry name" value="GATASE"/>
</dbReference>
<dbReference type="GO" id="GO:0000162">
    <property type="term" value="P:L-tryptophan biosynthetic process"/>
    <property type="evidence" value="ECO:0007669"/>
    <property type="project" value="UniProtKB-UniPathway"/>
</dbReference>
<gene>
    <name evidence="30" type="ORF">SeMB42_g01199</name>
</gene>
<feature type="domain" description="GATA-type" evidence="29">
    <location>
        <begin position="1911"/>
        <end position="1938"/>
    </location>
</feature>
<feature type="region of interest" description="Disordered" evidence="27">
    <location>
        <begin position="1489"/>
        <end position="1545"/>
    </location>
</feature>
<evidence type="ECO:0000256" key="25">
    <source>
        <dbReference type="ARBA" id="ARBA00047683"/>
    </source>
</evidence>
<feature type="compositionally biased region" description="Low complexity" evidence="27">
    <location>
        <begin position="1777"/>
        <end position="1793"/>
    </location>
</feature>
<feature type="compositionally biased region" description="Low complexity" evidence="27">
    <location>
        <begin position="1494"/>
        <end position="1509"/>
    </location>
</feature>
<dbReference type="PANTHER" id="PTHR11236">
    <property type="entry name" value="AMINOBENZOATE/ANTHRANILATE SYNTHASE"/>
    <property type="match status" value="1"/>
</dbReference>
<evidence type="ECO:0000256" key="5">
    <source>
        <dbReference type="ARBA" id="ARBA00004664"/>
    </source>
</evidence>
<dbReference type="InterPro" id="IPR001468">
    <property type="entry name" value="Indole-3-GlycerolPSynthase_CS"/>
</dbReference>
<dbReference type="Pfam" id="PF00425">
    <property type="entry name" value="Chorismate_bind"/>
    <property type="match status" value="1"/>
</dbReference>
<dbReference type="InterPro" id="IPR000679">
    <property type="entry name" value="Znf_GATA"/>
</dbReference>
<dbReference type="Pfam" id="PF00989">
    <property type="entry name" value="PAS"/>
    <property type="match status" value="1"/>
</dbReference>
<dbReference type="SUPFAM" id="SSF51366">
    <property type="entry name" value="Ribulose-phoshate binding barrel"/>
    <property type="match status" value="2"/>
</dbReference>
<dbReference type="SUPFAM" id="SSF57716">
    <property type="entry name" value="Glucocorticoid receptor-like (DNA-binding domain)"/>
    <property type="match status" value="1"/>
</dbReference>
<evidence type="ECO:0000256" key="18">
    <source>
        <dbReference type="ARBA" id="ARBA00022962"/>
    </source>
</evidence>
<feature type="compositionally biased region" description="Basic and acidic residues" evidence="27">
    <location>
        <begin position="1519"/>
        <end position="1529"/>
    </location>
</feature>
<protein>
    <recommendedName>
        <fullName evidence="13">Multifunctional tryptophan biosynthesis protein</fullName>
        <ecNumber evidence="11">4.1.1.48</ecNumber>
        <ecNumber evidence="10">4.1.3.27</ecNumber>
        <ecNumber evidence="12">5.3.1.24</ecNumber>
    </recommendedName>
    <alternativeName>
        <fullName evidence="23">Para-aminobenzoate synthase</fullName>
    </alternativeName>
    <alternativeName>
        <fullName evidence="24">p-aminobenzoic acid synthase</fullName>
    </alternativeName>
</protein>
<dbReference type="PRINTS" id="PR00097">
    <property type="entry name" value="ANTSNTHASEII"/>
</dbReference>
<evidence type="ECO:0000256" key="2">
    <source>
        <dbReference type="ARBA" id="ARBA00001164"/>
    </source>
</evidence>
<comment type="catalytic activity">
    <reaction evidence="2">
        <text>N-(5-phospho-beta-D-ribosyl)anthranilate = 1-(2-carboxyphenylamino)-1-deoxy-D-ribulose 5-phosphate</text>
        <dbReference type="Rhea" id="RHEA:21540"/>
        <dbReference type="ChEBI" id="CHEBI:18277"/>
        <dbReference type="ChEBI" id="CHEBI:58613"/>
        <dbReference type="EC" id="5.3.1.24"/>
    </reaction>
</comment>
<dbReference type="PROSITE" id="PS00614">
    <property type="entry name" value="IGPS"/>
    <property type="match status" value="1"/>
</dbReference>
<keyword evidence="21" id="KW-0456">Lyase</keyword>
<dbReference type="Pfam" id="PF00117">
    <property type="entry name" value="GATase"/>
    <property type="match status" value="1"/>
</dbReference>
<keyword evidence="20" id="KW-0413">Isomerase</keyword>
<evidence type="ECO:0000256" key="13">
    <source>
        <dbReference type="ARBA" id="ARBA00018819"/>
    </source>
</evidence>
<dbReference type="NCBIfam" id="TIGR00564">
    <property type="entry name" value="trpE_most"/>
    <property type="match status" value="1"/>
</dbReference>
<evidence type="ECO:0000256" key="24">
    <source>
        <dbReference type="ARBA" id="ARBA00031904"/>
    </source>
</evidence>
<comment type="caution">
    <text evidence="30">The sequence shown here is derived from an EMBL/GenBank/DDBJ whole genome shotgun (WGS) entry which is preliminary data.</text>
</comment>
<proteinExistence type="inferred from homology"/>
<evidence type="ECO:0000256" key="22">
    <source>
        <dbReference type="ARBA" id="ARBA00023268"/>
    </source>
</evidence>
<dbReference type="GO" id="GO:0046654">
    <property type="term" value="P:tetrahydrofolate biosynthetic process"/>
    <property type="evidence" value="ECO:0007669"/>
    <property type="project" value="UniProtKB-UniPathway"/>
</dbReference>
<keyword evidence="26" id="KW-0479">Metal-binding</keyword>
<keyword evidence="26" id="KW-0863">Zinc-finger</keyword>
<evidence type="ECO:0000256" key="20">
    <source>
        <dbReference type="ARBA" id="ARBA00023235"/>
    </source>
</evidence>
<evidence type="ECO:0000313" key="30">
    <source>
        <dbReference type="EMBL" id="TPX52727.1"/>
    </source>
</evidence>
<dbReference type="UniPathway" id="UPA00077">
    <property type="reaction ID" value="UER00149"/>
</dbReference>
<evidence type="ECO:0000256" key="26">
    <source>
        <dbReference type="PROSITE-ProRule" id="PRU00094"/>
    </source>
</evidence>
<dbReference type="PROSITE" id="PS50114">
    <property type="entry name" value="GATA_ZN_FINGER_2"/>
    <property type="match status" value="1"/>
</dbReference>
<feature type="compositionally biased region" description="Basic and acidic residues" evidence="27">
    <location>
        <begin position="1887"/>
        <end position="1896"/>
    </location>
</feature>
<accession>A0A507DNF8</accession>
<evidence type="ECO:0000256" key="15">
    <source>
        <dbReference type="ARBA" id="ARBA00022793"/>
    </source>
</evidence>
<dbReference type="SUPFAM" id="SSF55785">
    <property type="entry name" value="PYP-like sensor domain (PAS domain)"/>
    <property type="match status" value="1"/>
</dbReference>
<dbReference type="Pfam" id="PF00697">
    <property type="entry name" value="PRAI"/>
    <property type="match status" value="1"/>
</dbReference>
<dbReference type="GO" id="GO:0046820">
    <property type="term" value="F:4-amino-4-deoxychorismate synthase activity"/>
    <property type="evidence" value="ECO:0007669"/>
    <property type="project" value="UniProtKB-EC"/>
</dbReference>
<dbReference type="InterPro" id="IPR001240">
    <property type="entry name" value="PRAI_dom"/>
</dbReference>
<dbReference type="GO" id="GO:0046656">
    <property type="term" value="P:folic acid biosynthetic process"/>
    <property type="evidence" value="ECO:0007669"/>
    <property type="project" value="UniProtKB-KW"/>
</dbReference>
<feature type="domain" description="PAS" evidence="28">
    <location>
        <begin position="1588"/>
        <end position="1658"/>
    </location>
</feature>
<evidence type="ECO:0000256" key="1">
    <source>
        <dbReference type="ARBA" id="ARBA00001000"/>
    </source>
</evidence>
<evidence type="ECO:0000256" key="10">
    <source>
        <dbReference type="ARBA" id="ARBA00012266"/>
    </source>
</evidence>
<dbReference type="InterPro" id="IPR000014">
    <property type="entry name" value="PAS"/>
</dbReference>
<evidence type="ECO:0000256" key="8">
    <source>
        <dbReference type="ARBA" id="ARBA00005009"/>
    </source>
</evidence>
<dbReference type="InterPro" id="IPR029062">
    <property type="entry name" value="Class_I_gatase-like"/>
</dbReference>
<dbReference type="Proteomes" id="UP000317494">
    <property type="component" value="Unassembled WGS sequence"/>
</dbReference>
<dbReference type="Gene3D" id="3.20.20.70">
    <property type="entry name" value="Aldolase class I"/>
    <property type="match status" value="2"/>
</dbReference>
<dbReference type="SUPFAM" id="SSF56322">
    <property type="entry name" value="ADC synthase"/>
    <property type="match status" value="1"/>
</dbReference>
<name>A0A507DNF8_9FUNG</name>
<evidence type="ECO:0000256" key="27">
    <source>
        <dbReference type="SAM" id="MobiDB-lite"/>
    </source>
</evidence>
<dbReference type="EMBL" id="QEAN01000029">
    <property type="protein sequence ID" value="TPX52727.1"/>
    <property type="molecule type" value="Genomic_DNA"/>
</dbReference>
<dbReference type="Pfam" id="PF04715">
    <property type="entry name" value="Anth_synt_I_N"/>
    <property type="match status" value="1"/>
</dbReference>
<dbReference type="SMART" id="SM00401">
    <property type="entry name" value="ZnF_GATA"/>
    <property type="match status" value="1"/>
</dbReference>
<dbReference type="Gene3D" id="3.30.450.20">
    <property type="entry name" value="PAS domain"/>
    <property type="match status" value="1"/>
</dbReference>
<dbReference type="GO" id="GO:0006355">
    <property type="term" value="P:regulation of DNA-templated transcription"/>
    <property type="evidence" value="ECO:0007669"/>
    <property type="project" value="InterPro"/>
</dbReference>
<evidence type="ECO:0000256" key="3">
    <source>
        <dbReference type="ARBA" id="ARBA00001633"/>
    </source>
</evidence>
<comment type="catalytic activity">
    <reaction evidence="1">
        <text>chorismate + L-glutamine = 4-amino-4-deoxychorismate + L-glutamate</text>
        <dbReference type="Rhea" id="RHEA:11672"/>
        <dbReference type="ChEBI" id="CHEBI:29748"/>
        <dbReference type="ChEBI" id="CHEBI:29985"/>
        <dbReference type="ChEBI" id="CHEBI:58359"/>
        <dbReference type="ChEBI" id="CHEBI:58406"/>
        <dbReference type="EC" id="2.6.1.85"/>
    </reaction>
</comment>
<dbReference type="CDD" id="cd00331">
    <property type="entry name" value="IGPS"/>
    <property type="match status" value="1"/>
</dbReference>
<dbReference type="FunFam" id="3.40.50.880:FF:000031">
    <property type="entry name" value="Multifunctional tryptophan biosynthesis protein"/>
    <property type="match status" value="1"/>
</dbReference>
<dbReference type="Gene3D" id="3.60.120.10">
    <property type="entry name" value="Anthranilate synthase"/>
    <property type="match status" value="1"/>
</dbReference>
<dbReference type="CDD" id="cd00130">
    <property type="entry name" value="PAS"/>
    <property type="match status" value="1"/>
</dbReference>
<evidence type="ECO:0000256" key="16">
    <source>
        <dbReference type="ARBA" id="ARBA00022822"/>
    </source>
</evidence>
<dbReference type="InterPro" id="IPR019999">
    <property type="entry name" value="Anth_synth_I-like"/>
</dbReference>
<evidence type="ECO:0000259" key="29">
    <source>
        <dbReference type="PROSITE" id="PS50114"/>
    </source>
</evidence>
<evidence type="ECO:0000256" key="14">
    <source>
        <dbReference type="ARBA" id="ARBA00022605"/>
    </source>
</evidence>
<dbReference type="STRING" id="286115.A0A507DNF8"/>
<dbReference type="EC" id="4.1.3.27" evidence="10"/>
<keyword evidence="17" id="KW-0289">Folate biosynthesis</keyword>
<dbReference type="GO" id="GO:0004640">
    <property type="term" value="F:phosphoribosylanthranilate isomerase activity"/>
    <property type="evidence" value="ECO:0007669"/>
    <property type="project" value="UniProtKB-EC"/>
</dbReference>
<dbReference type="InterPro" id="IPR013767">
    <property type="entry name" value="PAS_fold"/>
</dbReference>
<dbReference type="EC" id="5.3.1.24" evidence="12"/>
<dbReference type="CDD" id="cd00202">
    <property type="entry name" value="ZnF_GATA"/>
    <property type="match status" value="1"/>
</dbReference>
<dbReference type="CDD" id="cd00405">
    <property type="entry name" value="PRAI"/>
    <property type="match status" value="1"/>
</dbReference>
<reference evidence="30 31" key="1">
    <citation type="journal article" date="2019" name="Sci. Rep.">
        <title>Comparative genomics of chytrid fungi reveal insights into the obligate biotrophic and pathogenic lifestyle of Synchytrium endobioticum.</title>
        <authorList>
            <person name="van de Vossenberg B.T.L.H."/>
            <person name="Warris S."/>
            <person name="Nguyen H.D.T."/>
            <person name="van Gent-Pelzer M.P.E."/>
            <person name="Joly D.L."/>
            <person name="van de Geest H.C."/>
            <person name="Bonants P.J.M."/>
            <person name="Smith D.S."/>
            <person name="Levesque C.A."/>
            <person name="van der Lee T.A.J."/>
        </authorList>
    </citation>
    <scope>NUCLEOTIDE SEQUENCE [LARGE SCALE GENOMIC DNA]</scope>
    <source>
        <strain evidence="30 31">MB42</strain>
    </source>
</reference>
<keyword evidence="19" id="KW-0057">Aromatic amino acid biosynthesis</keyword>
<dbReference type="GO" id="GO:0008270">
    <property type="term" value="F:zinc ion binding"/>
    <property type="evidence" value="ECO:0007669"/>
    <property type="project" value="UniProtKB-KW"/>
</dbReference>
<dbReference type="Pfam" id="PF00218">
    <property type="entry name" value="IGPS"/>
    <property type="match status" value="1"/>
</dbReference>
<dbReference type="GO" id="GO:0004049">
    <property type="term" value="F:anthranilate synthase activity"/>
    <property type="evidence" value="ECO:0007669"/>
    <property type="project" value="UniProtKB-EC"/>
</dbReference>
<dbReference type="VEuPathDB" id="FungiDB:SeMB42_g01199"/>
<dbReference type="Gene3D" id="3.40.50.880">
    <property type="match status" value="1"/>
</dbReference>
<dbReference type="InterPro" id="IPR015890">
    <property type="entry name" value="Chorismate_C"/>
</dbReference>
<comment type="pathway">
    <text evidence="8">Cofactor biosynthesis; tetrahydrofolate biosynthesis; 4-aminobenzoate from chorismate: step 1/2.</text>
</comment>
<dbReference type="InterPro" id="IPR005801">
    <property type="entry name" value="ADC_synthase"/>
</dbReference>
<dbReference type="EC" id="4.1.1.48" evidence="11"/>
<dbReference type="FunFam" id="3.20.20.70:FF:000024">
    <property type="entry name" value="Indole-3-glycerol phosphate synthase"/>
    <property type="match status" value="1"/>
</dbReference>
<evidence type="ECO:0000256" key="21">
    <source>
        <dbReference type="ARBA" id="ARBA00023239"/>
    </source>
</evidence>
<keyword evidence="31" id="KW-1185">Reference proteome</keyword>
<keyword evidence="16" id="KW-0822">Tryptophan biosynthesis</keyword>
<dbReference type="Pfam" id="PF00320">
    <property type="entry name" value="GATA"/>
    <property type="match status" value="1"/>
</dbReference>
<dbReference type="InterPro" id="IPR006221">
    <property type="entry name" value="TrpG/PapA_dom"/>
</dbReference>
<dbReference type="InterPro" id="IPR005256">
    <property type="entry name" value="Anth_synth_I_PabB"/>
</dbReference>
<dbReference type="HAMAP" id="MF_00135">
    <property type="entry name" value="PRAI"/>
    <property type="match status" value="1"/>
</dbReference>
<dbReference type="PRINTS" id="PR00096">
    <property type="entry name" value="GATASE"/>
</dbReference>
<feature type="compositionally biased region" description="Polar residues" evidence="27">
    <location>
        <begin position="1535"/>
        <end position="1545"/>
    </location>
</feature>
<dbReference type="PROSITE" id="PS50112">
    <property type="entry name" value="PAS"/>
    <property type="match status" value="1"/>
</dbReference>
<dbReference type="CDD" id="cd01743">
    <property type="entry name" value="GATase1_Anthranilate_Synthase"/>
    <property type="match status" value="1"/>
</dbReference>
<organism evidence="30 31">
    <name type="scientific">Synchytrium endobioticum</name>
    <dbReference type="NCBI Taxonomy" id="286115"/>
    <lineage>
        <taxon>Eukaryota</taxon>
        <taxon>Fungi</taxon>
        <taxon>Fungi incertae sedis</taxon>
        <taxon>Chytridiomycota</taxon>
        <taxon>Chytridiomycota incertae sedis</taxon>
        <taxon>Chytridiomycetes</taxon>
        <taxon>Synchytriales</taxon>
        <taxon>Synchytriaceae</taxon>
        <taxon>Synchytrium</taxon>
    </lineage>
</organism>
<dbReference type="PROSITE" id="PS51273">
    <property type="entry name" value="GATASE_TYPE_1"/>
    <property type="match status" value="1"/>
</dbReference>
<evidence type="ECO:0000256" key="23">
    <source>
        <dbReference type="ARBA" id="ARBA00031329"/>
    </source>
</evidence>
<dbReference type="InterPro" id="IPR013088">
    <property type="entry name" value="Znf_NHR/GATA"/>
</dbReference>
<comment type="function">
    <text evidence="4">Trifunctional enzyme bearing the Gln amidotransferase (GATase) domain of anthranilate synthase, indole-glycerolphosphate synthase, and phosphoribosylanthranilate isomerase activities.</text>
</comment>
<comment type="catalytic activity">
    <reaction evidence="25">
        <text>chorismate + L-glutamine = anthranilate + pyruvate + L-glutamate + H(+)</text>
        <dbReference type="Rhea" id="RHEA:21732"/>
        <dbReference type="ChEBI" id="CHEBI:15361"/>
        <dbReference type="ChEBI" id="CHEBI:15378"/>
        <dbReference type="ChEBI" id="CHEBI:16567"/>
        <dbReference type="ChEBI" id="CHEBI:29748"/>
        <dbReference type="ChEBI" id="CHEBI:29985"/>
        <dbReference type="ChEBI" id="CHEBI:58359"/>
        <dbReference type="EC" id="4.1.3.27"/>
    </reaction>
</comment>
<dbReference type="InterPro" id="IPR006805">
    <property type="entry name" value="Anth_synth_I_N"/>
</dbReference>
<comment type="similarity">
    <text evidence="9">Belongs to the anthranilate synthase component I family.</text>
</comment>
<dbReference type="Gene3D" id="3.30.50.10">
    <property type="entry name" value="Erythroid Transcription Factor GATA-1, subunit A"/>
    <property type="match status" value="1"/>
</dbReference>
<keyword evidence="26" id="KW-0862">Zinc</keyword>
<dbReference type="InterPro" id="IPR013785">
    <property type="entry name" value="Aldolase_TIM"/>
</dbReference>
<comment type="catalytic activity">
    <reaction evidence="3">
        <text>1-(2-carboxyphenylamino)-1-deoxy-D-ribulose 5-phosphate + H(+) = (1S,2R)-1-C-(indol-3-yl)glycerol 3-phosphate + CO2 + H2O</text>
        <dbReference type="Rhea" id="RHEA:23476"/>
        <dbReference type="ChEBI" id="CHEBI:15377"/>
        <dbReference type="ChEBI" id="CHEBI:15378"/>
        <dbReference type="ChEBI" id="CHEBI:16526"/>
        <dbReference type="ChEBI" id="CHEBI:58613"/>
        <dbReference type="ChEBI" id="CHEBI:58866"/>
        <dbReference type="EC" id="4.1.1.48"/>
    </reaction>
</comment>